<keyword evidence="2" id="KW-1185">Reference proteome</keyword>
<sequence>MPAGIITNTAAILGMTLGKRLPEAVGEDLLDGDGICHMGIVQFPIPILRGDGPSIREILRKVREKDLSDLIVVDFSDVAQGCKTYDEFRGKMAQASGANLNYLGIALCGDRKQINHLTGSMGLLR</sequence>
<dbReference type="PIRSF" id="PIRSF033736">
    <property type="entry name" value="UCP033763"/>
    <property type="match status" value="1"/>
</dbReference>
<dbReference type="Pfam" id="PF09391">
    <property type="entry name" value="DUF2000"/>
    <property type="match status" value="1"/>
</dbReference>
<proteinExistence type="predicted"/>
<evidence type="ECO:0000313" key="2">
    <source>
        <dbReference type="Proteomes" id="UP000671879"/>
    </source>
</evidence>
<reference evidence="2" key="1">
    <citation type="submission" date="2021-04" db="EMBL/GenBank/DDBJ databases">
        <title>A novel Synergistetes isolate from a pyrite-forming mixed culture.</title>
        <authorList>
            <person name="Bunk B."/>
            <person name="Sproer C."/>
            <person name="Spring S."/>
            <person name="Pester M."/>
        </authorList>
    </citation>
    <scope>NUCLEOTIDE SEQUENCE [LARGE SCALE GENOMIC DNA]</scope>
    <source>
        <strain evidence="2">J.5.4.2-T.3.5.2</strain>
    </source>
</reference>
<dbReference type="AlphaFoldDB" id="A0A9Q7AQQ9"/>
<dbReference type="InterPro" id="IPR017021">
    <property type="entry name" value="UCP033763"/>
</dbReference>
<dbReference type="KEGG" id="aram:KAR29_01035"/>
<dbReference type="SUPFAM" id="SSF102462">
    <property type="entry name" value="Peptidyl-tRNA hydrolase II"/>
    <property type="match status" value="1"/>
</dbReference>
<dbReference type="Gene3D" id="3.40.1490.10">
    <property type="entry name" value="Bit1"/>
    <property type="match status" value="1"/>
</dbReference>
<dbReference type="EMBL" id="CP072943">
    <property type="protein sequence ID" value="QTX33622.1"/>
    <property type="molecule type" value="Genomic_DNA"/>
</dbReference>
<protein>
    <submittedName>
        <fullName evidence="1">DUF2000 domain-containing protein</fullName>
    </submittedName>
</protein>
<organism evidence="1 2">
    <name type="scientific">Aminithiophilus ramosus</name>
    <dbReference type="NCBI Taxonomy" id="3029084"/>
    <lineage>
        <taxon>Bacteria</taxon>
        <taxon>Thermotogati</taxon>
        <taxon>Synergistota</taxon>
        <taxon>Synergistia</taxon>
        <taxon>Synergistales</taxon>
        <taxon>Aminithiophilaceae</taxon>
        <taxon>Aminithiophilus</taxon>
    </lineage>
</organism>
<dbReference type="Proteomes" id="UP000671879">
    <property type="component" value="Chromosome"/>
</dbReference>
<dbReference type="InterPro" id="IPR023476">
    <property type="entry name" value="Pep_tRNA_hydro_II_dom_sf"/>
</dbReference>
<dbReference type="InterPro" id="IPR018988">
    <property type="entry name" value="DUF2000"/>
</dbReference>
<evidence type="ECO:0000313" key="1">
    <source>
        <dbReference type="EMBL" id="QTX33622.1"/>
    </source>
</evidence>
<name>A0A9Q7AQQ9_9BACT</name>
<accession>A0A9Q7AQQ9</accession>
<gene>
    <name evidence="1" type="ORF">KAR29_01035</name>
</gene>